<dbReference type="InterPro" id="IPR023214">
    <property type="entry name" value="HAD_sf"/>
</dbReference>
<dbReference type="EMBL" id="JAUSTQ010000013">
    <property type="protein sequence ID" value="MDQ0160550.1"/>
    <property type="molecule type" value="Genomic_DNA"/>
</dbReference>
<keyword evidence="3 5" id="KW-0378">Hydrolase</keyword>
<protein>
    <submittedName>
        <fullName evidence="5">Hydrolase of the HAD superfamily</fullName>
    </submittedName>
</protein>
<accession>A0ABT9VI87</accession>
<dbReference type="GO" id="GO:0016787">
    <property type="term" value="F:hydrolase activity"/>
    <property type="evidence" value="ECO:0007669"/>
    <property type="project" value="UniProtKB-KW"/>
</dbReference>
<dbReference type="PANTHER" id="PTHR46470">
    <property type="entry name" value="N-ACYLNEURAMINATE-9-PHOSPHATASE"/>
    <property type="match status" value="1"/>
</dbReference>
<comment type="cofactor">
    <cofactor evidence="1">
        <name>Mg(2+)</name>
        <dbReference type="ChEBI" id="CHEBI:18420"/>
    </cofactor>
</comment>
<organism evidence="5 6">
    <name type="scientific">Alkalibacillus salilacus</name>
    <dbReference type="NCBI Taxonomy" id="284582"/>
    <lineage>
        <taxon>Bacteria</taxon>
        <taxon>Bacillati</taxon>
        <taxon>Bacillota</taxon>
        <taxon>Bacilli</taxon>
        <taxon>Bacillales</taxon>
        <taxon>Bacillaceae</taxon>
        <taxon>Alkalibacillus</taxon>
    </lineage>
</organism>
<dbReference type="Proteomes" id="UP001224359">
    <property type="component" value="Unassembled WGS sequence"/>
</dbReference>
<evidence type="ECO:0000313" key="6">
    <source>
        <dbReference type="Proteomes" id="UP001224359"/>
    </source>
</evidence>
<comment type="caution">
    <text evidence="5">The sequence shown here is derived from an EMBL/GenBank/DDBJ whole genome shotgun (WGS) entry which is preliminary data.</text>
</comment>
<dbReference type="SFLD" id="SFLDG01129">
    <property type="entry name" value="C1.5:_HAD__Beta-PGM__Phosphata"/>
    <property type="match status" value="1"/>
</dbReference>
<dbReference type="SUPFAM" id="SSF56784">
    <property type="entry name" value="HAD-like"/>
    <property type="match status" value="1"/>
</dbReference>
<evidence type="ECO:0000256" key="2">
    <source>
        <dbReference type="ARBA" id="ARBA00022723"/>
    </source>
</evidence>
<dbReference type="InterPro" id="IPR006439">
    <property type="entry name" value="HAD-SF_hydro_IA"/>
</dbReference>
<reference evidence="5 6" key="1">
    <citation type="submission" date="2023-07" db="EMBL/GenBank/DDBJ databases">
        <title>Genomic Encyclopedia of Type Strains, Phase IV (KMG-IV): sequencing the most valuable type-strain genomes for metagenomic binning, comparative biology and taxonomic classification.</title>
        <authorList>
            <person name="Goeker M."/>
        </authorList>
    </citation>
    <scope>NUCLEOTIDE SEQUENCE [LARGE SCALE GENOMIC DNA]</scope>
    <source>
        <strain evidence="5 6">DSM 16460</strain>
    </source>
</reference>
<proteinExistence type="predicted"/>
<evidence type="ECO:0000256" key="1">
    <source>
        <dbReference type="ARBA" id="ARBA00001946"/>
    </source>
</evidence>
<dbReference type="PANTHER" id="PTHR46470:SF2">
    <property type="entry name" value="GLYCERALDEHYDE 3-PHOSPHATE PHOSPHATASE"/>
    <property type="match status" value="1"/>
</dbReference>
<keyword evidence="2" id="KW-0479">Metal-binding</keyword>
<dbReference type="InterPro" id="IPR041492">
    <property type="entry name" value="HAD_2"/>
</dbReference>
<evidence type="ECO:0000256" key="4">
    <source>
        <dbReference type="ARBA" id="ARBA00022842"/>
    </source>
</evidence>
<dbReference type="Pfam" id="PF13419">
    <property type="entry name" value="HAD_2"/>
    <property type="match status" value="1"/>
</dbReference>
<evidence type="ECO:0000256" key="3">
    <source>
        <dbReference type="ARBA" id="ARBA00022801"/>
    </source>
</evidence>
<dbReference type="Gene3D" id="1.10.150.520">
    <property type="match status" value="1"/>
</dbReference>
<name>A0ABT9VI87_9BACI</name>
<dbReference type="InterPro" id="IPR051400">
    <property type="entry name" value="HAD-like_hydrolase"/>
</dbReference>
<dbReference type="Gene3D" id="3.40.50.1000">
    <property type="entry name" value="HAD superfamily/HAD-like"/>
    <property type="match status" value="1"/>
</dbReference>
<gene>
    <name evidence="5" type="ORF">J2S77_002554</name>
</gene>
<dbReference type="NCBIfam" id="TIGR01549">
    <property type="entry name" value="HAD-SF-IA-v1"/>
    <property type="match status" value="1"/>
</dbReference>
<sequence length="228" mass="27200">MDNIKVVIFDLDDTLISEKQFVRSGFKHVSKIISNEYNLDNEYVYSYLLELFNHNSKNIFNRLLDKIGFSYSDELISFLVYEYRTHKPDIYFYEDVVHNIKKLRNNNVKVGMITDGFHETQRQKIEVINAKTYFDEIIVTDELGEGFWKPHPKAFEIMKELFEVDFEEMLYVGDNPDKDFFISKIHPITTMRILRSEGVYMDDNYLKNVREDVRIKNLNELTSCIIKE</sequence>
<dbReference type="RefSeq" id="WP_306977883.1">
    <property type="nucleotide sequence ID" value="NZ_JAUSTQ010000013.1"/>
</dbReference>
<keyword evidence="6" id="KW-1185">Reference proteome</keyword>
<evidence type="ECO:0000313" key="5">
    <source>
        <dbReference type="EMBL" id="MDQ0160550.1"/>
    </source>
</evidence>
<dbReference type="SFLD" id="SFLDS00003">
    <property type="entry name" value="Haloacid_Dehalogenase"/>
    <property type="match status" value="1"/>
</dbReference>
<keyword evidence="4" id="KW-0460">Magnesium</keyword>
<dbReference type="InterPro" id="IPR036412">
    <property type="entry name" value="HAD-like_sf"/>
</dbReference>